<name>A0A0B7H0S6_TREPH</name>
<keyword evidence="3" id="KW-1185">Reference proteome</keyword>
<dbReference type="EMBL" id="CDNC01000045">
    <property type="protein sequence ID" value="CEM62860.1"/>
    <property type="molecule type" value="Genomic_DNA"/>
</dbReference>
<dbReference type="GeneID" id="57751928"/>
<organism evidence="1 3">
    <name type="scientific">Treponema phagedenis</name>
    <dbReference type="NCBI Taxonomy" id="162"/>
    <lineage>
        <taxon>Bacteria</taxon>
        <taxon>Pseudomonadati</taxon>
        <taxon>Spirochaetota</taxon>
        <taxon>Spirochaetia</taxon>
        <taxon>Spirochaetales</taxon>
        <taxon>Treponemataceae</taxon>
        <taxon>Treponema</taxon>
    </lineage>
</organism>
<dbReference type="AlphaFoldDB" id="A0A0B7H0S6"/>
<protein>
    <submittedName>
        <fullName evidence="1">Uncharacterized protein</fullName>
    </submittedName>
</protein>
<dbReference type="EMBL" id="CP042817">
    <property type="protein sequence ID" value="QEJ97038.1"/>
    <property type="molecule type" value="Genomic_DNA"/>
</dbReference>
<dbReference type="Proteomes" id="UP000042527">
    <property type="component" value="Unassembled WGS sequence"/>
</dbReference>
<evidence type="ECO:0000313" key="2">
    <source>
        <dbReference type="EMBL" id="QEJ97038.1"/>
    </source>
</evidence>
<dbReference type="Proteomes" id="UP000323594">
    <property type="component" value="Chromosome"/>
</dbReference>
<accession>A0A0B7H0S6</accession>
<reference evidence="2 4" key="3">
    <citation type="submission" date="2019-08" db="EMBL/GenBank/DDBJ databases">
        <authorList>
            <person name="Kuhnert P."/>
        </authorList>
    </citation>
    <scope>NUCLEOTIDE SEQUENCE [LARGE SCALE GENOMIC DNA]</scope>
    <source>
        <strain evidence="2 4">B36.5</strain>
    </source>
</reference>
<reference evidence="3" key="2">
    <citation type="submission" date="2015-01" db="EMBL/GenBank/DDBJ databases">
        <authorList>
            <person name="Manzoor Shahid"/>
            <person name="Zubair Saima"/>
        </authorList>
    </citation>
    <scope>NUCLEOTIDE SEQUENCE [LARGE SCALE GENOMIC DNA]</scope>
    <source>
        <strain evidence="3">V1</strain>
    </source>
</reference>
<dbReference type="RefSeq" id="WP_024752906.1">
    <property type="nucleotide sequence ID" value="NZ_CDNC01000045.1"/>
</dbReference>
<proteinExistence type="predicted"/>
<evidence type="ECO:0000313" key="4">
    <source>
        <dbReference type="Proteomes" id="UP000323594"/>
    </source>
</evidence>
<evidence type="ECO:0000313" key="3">
    <source>
        <dbReference type="Proteomes" id="UP000042527"/>
    </source>
</evidence>
<reference evidence="1" key="1">
    <citation type="submission" date="2015-01" db="EMBL/GenBank/DDBJ databases">
        <authorList>
            <person name="Xiang T."/>
            <person name="Song Y."/>
            <person name="Huang L."/>
            <person name="Wang B."/>
            <person name="Wu P."/>
        </authorList>
    </citation>
    <scope>NUCLEOTIDE SEQUENCE [LARGE SCALE GENOMIC DNA]</scope>
    <source>
        <strain evidence="1">V1</strain>
    </source>
</reference>
<gene>
    <name evidence="2" type="ORF">FUT82_02915</name>
    <name evidence="1" type="ORF">TPHV1_50120</name>
</gene>
<evidence type="ECO:0000313" key="1">
    <source>
        <dbReference type="EMBL" id="CEM62860.1"/>
    </source>
</evidence>
<sequence>MITAGEGVEVIGVDGGDKLKAGDNSVKITFKDNNAIFEKEIIVHVTGDFKKGEVSVDGGEKKPLEGNVVVTVEGGIDSISPENIKFFDKYGNPDPDVTVEILEGATFDSNGKTTVKVKLTKGNDYKALEKEITVTKASVKFADLTIDGTSLRKKMGS</sequence>